<evidence type="ECO:0000313" key="6">
    <source>
        <dbReference type="Proteomes" id="UP001596222"/>
    </source>
</evidence>
<evidence type="ECO:0000256" key="1">
    <source>
        <dbReference type="ARBA" id="ARBA00010646"/>
    </source>
</evidence>
<protein>
    <submittedName>
        <fullName evidence="5">Lysozyme</fullName>
    </submittedName>
</protein>
<proteinExistence type="inferred from homology"/>
<dbReference type="Gene3D" id="3.20.20.80">
    <property type="entry name" value="Glycosidases"/>
    <property type="match status" value="1"/>
</dbReference>
<feature type="region of interest" description="Disordered" evidence="4">
    <location>
        <begin position="64"/>
        <end position="102"/>
    </location>
</feature>
<evidence type="ECO:0000256" key="4">
    <source>
        <dbReference type="SAM" id="MobiDB-lite"/>
    </source>
</evidence>
<name>A0ABV9ZWR2_9ACTN</name>
<dbReference type="InterPro" id="IPR017853">
    <property type="entry name" value="GH"/>
</dbReference>
<dbReference type="InterPro" id="IPR002053">
    <property type="entry name" value="Glyco_hydro_25"/>
</dbReference>
<evidence type="ECO:0000256" key="3">
    <source>
        <dbReference type="ARBA" id="ARBA00023295"/>
    </source>
</evidence>
<dbReference type="RefSeq" id="WP_382039167.1">
    <property type="nucleotide sequence ID" value="NZ_JBHSKJ010000004.1"/>
</dbReference>
<evidence type="ECO:0000313" key="5">
    <source>
        <dbReference type="EMBL" id="MFC5144969.1"/>
    </source>
</evidence>
<accession>A0ABV9ZWR2</accession>
<organism evidence="5 6">
    <name type="scientific">Streptomyces aureoversilis</name>
    <dbReference type="NCBI Taxonomy" id="67277"/>
    <lineage>
        <taxon>Bacteria</taxon>
        <taxon>Bacillati</taxon>
        <taxon>Actinomycetota</taxon>
        <taxon>Actinomycetes</taxon>
        <taxon>Kitasatosporales</taxon>
        <taxon>Streptomycetaceae</taxon>
        <taxon>Streptomyces</taxon>
    </lineage>
</organism>
<dbReference type="EMBL" id="JBHSKJ010000004">
    <property type="protein sequence ID" value="MFC5144969.1"/>
    <property type="molecule type" value="Genomic_DNA"/>
</dbReference>
<sequence length="311" mass="33425">MPEHHSGQGRPHPPTAAAILLSLLTVFTLLVTLPGTAAAVARIDDRPTHPEQDWMGSTIRAHEGERGPAAKGSSLPDPSPPGLPMAGPPAGPAAGPPASASVSATVNGVDVSSHNGNVAWSKLWNSGVRFAYAKATEGTSYTNPYFAQQYNGPYDAGMIRGAYHFALPNNSGGGAQADYFVRHGGGWTDDGWTLPGVLDMEYNPYGSTCYGLSAGRMIDWIEDFLDAYRDHTGRDAVIYTSTAWWKKCTGNYGGFGKYNPLWVPRYGSSSGELPNGWGFYTFWQHTNTGPTVGDHDRFNGSYDRLEALAYD</sequence>
<comment type="similarity">
    <text evidence="1">Belongs to the glycosyl hydrolase 25 family.</text>
</comment>
<dbReference type="PANTHER" id="PTHR34135">
    <property type="entry name" value="LYSOZYME"/>
    <property type="match status" value="1"/>
</dbReference>
<feature type="compositionally biased region" description="Pro residues" evidence="4">
    <location>
        <begin position="77"/>
        <end position="95"/>
    </location>
</feature>
<dbReference type="Proteomes" id="UP001596222">
    <property type="component" value="Unassembled WGS sequence"/>
</dbReference>
<comment type="caution">
    <text evidence="5">The sequence shown here is derived from an EMBL/GenBank/DDBJ whole genome shotgun (WGS) entry which is preliminary data.</text>
</comment>
<dbReference type="InterPro" id="IPR018077">
    <property type="entry name" value="Glyco_hydro_fam25_subgr"/>
</dbReference>
<reference evidence="6" key="1">
    <citation type="journal article" date="2019" name="Int. J. Syst. Evol. Microbiol.">
        <title>The Global Catalogue of Microorganisms (GCM) 10K type strain sequencing project: providing services to taxonomists for standard genome sequencing and annotation.</title>
        <authorList>
            <consortium name="The Broad Institute Genomics Platform"/>
            <consortium name="The Broad Institute Genome Sequencing Center for Infectious Disease"/>
            <person name="Wu L."/>
            <person name="Ma J."/>
        </authorList>
    </citation>
    <scope>NUCLEOTIDE SEQUENCE [LARGE SCALE GENOMIC DNA]</scope>
    <source>
        <strain evidence="6">CGMCC 4.1641</strain>
    </source>
</reference>
<dbReference type="SUPFAM" id="SSF51445">
    <property type="entry name" value="(Trans)glycosidases"/>
    <property type="match status" value="1"/>
</dbReference>
<dbReference type="Pfam" id="PF01183">
    <property type="entry name" value="Glyco_hydro_25"/>
    <property type="match status" value="1"/>
</dbReference>
<keyword evidence="6" id="KW-1185">Reference proteome</keyword>
<gene>
    <name evidence="5" type="ORF">ACFPP6_09835</name>
</gene>
<dbReference type="PROSITE" id="PS51904">
    <property type="entry name" value="GLYCOSYL_HYDROL_F25_2"/>
    <property type="match status" value="1"/>
</dbReference>
<dbReference type="CDD" id="cd06412">
    <property type="entry name" value="GH25_CH-type"/>
    <property type="match status" value="1"/>
</dbReference>
<dbReference type="PANTHER" id="PTHR34135:SF2">
    <property type="entry name" value="LYSOZYME"/>
    <property type="match status" value="1"/>
</dbReference>
<dbReference type="SMART" id="SM00641">
    <property type="entry name" value="Glyco_25"/>
    <property type="match status" value="1"/>
</dbReference>
<keyword evidence="2" id="KW-0378">Hydrolase</keyword>
<keyword evidence="3" id="KW-0326">Glycosidase</keyword>
<evidence type="ECO:0000256" key="2">
    <source>
        <dbReference type="ARBA" id="ARBA00022801"/>
    </source>
</evidence>